<name>A0A290XEV0_9GAMM</name>
<feature type="region of interest" description="Disordered" evidence="1">
    <location>
        <begin position="53"/>
        <end position="77"/>
    </location>
</feature>
<keyword evidence="2" id="KW-0812">Transmembrane</keyword>
<dbReference type="Pfam" id="PF19611">
    <property type="entry name" value="DUF6116"/>
    <property type="match status" value="1"/>
</dbReference>
<reference evidence="4" key="1">
    <citation type="submission" date="2017-09" db="EMBL/GenBank/DDBJ databases">
        <title>Luteimonas liuhanmingii sp.nov., isolated from the intestinal contents of Tibetan Plateau Pika in Yushu, Qinghai Province, China.</title>
        <authorList>
            <person name="Gui Z."/>
        </authorList>
    </citation>
    <scope>NUCLEOTIDE SEQUENCE [LARGE SCALE GENOMIC DNA]</scope>
    <source>
        <strain evidence="4">100111</strain>
    </source>
</reference>
<dbReference type="InterPro" id="IPR046119">
    <property type="entry name" value="DUF6116"/>
</dbReference>
<dbReference type="EMBL" id="CP023406">
    <property type="protein sequence ID" value="ATD67466.1"/>
    <property type="molecule type" value="Genomic_DNA"/>
</dbReference>
<keyword evidence="2" id="KW-0472">Membrane</keyword>
<gene>
    <name evidence="3" type="ORF">CNR27_08460</name>
</gene>
<feature type="transmembrane region" description="Helical" evidence="2">
    <location>
        <begin position="12"/>
        <end position="29"/>
    </location>
</feature>
<organism evidence="3 4">
    <name type="scientific">Luteimonas chenhongjianii</name>
    <dbReference type="NCBI Taxonomy" id="2006110"/>
    <lineage>
        <taxon>Bacteria</taxon>
        <taxon>Pseudomonadati</taxon>
        <taxon>Pseudomonadota</taxon>
        <taxon>Gammaproteobacteria</taxon>
        <taxon>Lysobacterales</taxon>
        <taxon>Lysobacteraceae</taxon>
        <taxon>Luteimonas</taxon>
    </lineage>
</organism>
<evidence type="ECO:0000313" key="4">
    <source>
        <dbReference type="Proteomes" id="UP000218968"/>
    </source>
</evidence>
<proteinExistence type="predicted"/>
<dbReference type="KEGG" id="lum:CNR27_08460"/>
<protein>
    <submittedName>
        <fullName evidence="3">Uncharacterized protein</fullName>
    </submittedName>
</protein>
<evidence type="ECO:0000256" key="2">
    <source>
        <dbReference type="SAM" id="Phobius"/>
    </source>
</evidence>
<dbReference type="AlphaFoldDB" id="A0A290XEV0"/>
<evidence type="ECO:0000256" key="1">
    <source>
        <dbReference type="SAM" id="MobiDB-lite"/>
    </source>
</evidence>
<keyword evidence="2" id="KW-1133">Transmembrane helix</keyword>
<keyword evidence="4" id="KW-1185">Reference proteome</keyword>
<dbReference type="Proteomes" id="UP000218968">
    <property type="component" value="Chromosome"/>
</dbReference>
<sequence length="77" mass="8571">MSVPLVAWLSRLSYPRLFIVAGVLFFINLLIPDPLPLIDEVLLGVVTMVLAKRKRAPKPDRNAPSPRPPIDGEARRS</sequence>
<accession>A0A290XEV0</accession>
<evidence type="ECO:0000313" key="3">
    <source>
        <dbReference type="EMBL" id="ATD67466.1"/>
    </source>
</evidence>